<proteinExistence type="predicted"/>
<dbReference type="PANTHER" id="PTHR31973">
    <property type="entry name" value="POLYPROTEIN, PUTATIVE-RELATED"/>
    <property type="match status" value="1"/>
</dbReference>
<feature type="domain" description="MULE transposase" evidence="1">
    <location>
        <begin position="211"/>
        <end position="286"/>
    </location>
</feature>
<dbReference type="InterPro" id="IPR018289">
    <property type="entry name" value="MULE_transposase_dom"/>
</dbReference>
<evidence type="ECO:0000313" key="2">
    <source>
        <dbReference type="EMBL" id="RLM98472.1"/>
    </source>
</evidence>
<protein>
    <recommendedName>
        <fullName evidence="1">MULE transposase domain-containing protein</fullName>
    </recommendedName>
</protein>
<dbReference type="AlphaFoldDB" id="A0A3L6R739"/>
<sequence length="399" mass="45466">MPHLVASRCLLRVWGTRLRGCRAPARLLALAPLLASGRADEVGGEMIVDQHELDKTIVDEMELNDEEYRTFVGGRGGSFFENETTIPEEWNKFSMHGIMVNDGHDSNWVYDQVEITRGHMFHGKVHGFLPKGESNFAVSIVVGHSCKFTEMVAKHKNMKAEFVANVLYGEIVKKSSMSPFQIMLAISNRVLQRALWSFGCVIEAFKHCRIVLRVNGTFFTGMYKGQLLTCIGDDADGNVVPIAFAFIESDSWLWFLSWIKRAVVCERPNVCVLHDRHKGILSAVKKLQEKTNVDVAWPDPAFVAVFDQLTANRVRWHPYTAALTAARASRGLSMLCYRDQIFWFIKRHLVFDIFVEPYYVYRVGRQLGLRQEFPLPRELVDTTSHLMTRKGQGVEYEAT</sequence>
<organism evidence="2 3">
    <name type="scientific">Panicum miliaceum</name>
    <name type="common">Proso millet</name>
    <name type="synonym">Broomcorn millet</name>
    <dbReference type="NCBI Taxonomy" id="4540"/>
    <lineage>
        <taxon>Eukaryota</taxon>
        <taxon>Viridiplantae</taxon>
        <taxon>Streptophyta</taxon>
        <taxon>Embryophyta</taxon>
        <taxon>Tracheophyta</taxon>
        <taxon>Spermatophyta</taxon>
        <taxon>Magnoliopsida</taxon>
        <taxon>Liliopsida</taxon>
        <taxon>Poales</taxon>
        <taxon>Poaceae</taxon>
        <taxon>PACMAD clade</taxon>
        <taxon>Panicoideae</taxon>
        <taxon>Panicodae</taxon>
        <taxon>Paniceae</taxon>
        <taxon>Panicinae</taxon>
        <taxon>Panicum</taxon>
        <taxon>Panicum sect. Panicum</taxon>
    </lineage>
</organism>
<evidence type="ECO:0000259" key="1">
    <source>
        <dbReference type="Pfam" id="PF10551"/>
    </source>
</evidence>
<name>A0A3L6R739_PANMI</name>
<accession>A0A3L6R739</accession>
<comment type="caution">
    <text evidence="2">The sequence shown here is derived from an EMBL/GenBank/DDBJ whole genome shotgun (WGS) entry which is preliminary data.</text>
</comment>
<gene>
    <name evidence="2" type="ORF">C2845_PM06G31950</name>
</gene>
<dbReference type="Pfam" id="PF10551">
    <property type="entry name" value="MULE"/>
    <property type="match status" value="1"/>
</dbReference>
<dbReference type="Proteomes" id="UP000275267">
    <property type="component" value="Unassembled WGS sequence"/>
</dbReference>
<dbReference type="OrthoDB" id="676062at2759"/>
<dbReference type="PANTHER" id="PTHR31973:SF184">
    <property type="entry name" value="OS02G0685500 PROTEIN"/>
    <property type="match status" value="1"/>
</dbReference>
<keyword evidence="3" id="KW-1185">Reference proteome</keyword>
<dbReference type="EMBL" id="PQIB02000009">
    <property type="protein sequence ID" value="RLM98472.1"/>
    <property type="molecule type" value="Genomic_DNA"/>
</dbReference>
<evidence type="ECO:0000313" key="3">
    <source>
        <dbReference type="Proteomes" id="UP000275267"/>
    </source>
</evidence>
<dbReference type="STRING" id="4540.A0A3L6R739"/>
<reference evidence="3" key="1">
    <citation type="journal article" date="2019" name="Nat. Commun.">
        <title>The genome of broomcorn millet.</title>
        <authorList>
            <person name="Zou C."/>
            <person name="Miki D."/>
            <person name="Li D."/>
            <person name="Tang Q."/>
            <person name="Xiao L."/>
            <person name="Rajput S."/>
            <person name="Deng P."/>
            <person name="Jia W."/>
            <person name="Huang R."/>
            <person name="Zhang M."/>
            <person name="Sun Y."/>
            <person name="Hu J."/>
            <person name="Fu X."/>
            <person name="Schnable P.S."/>
            <person name="Li F."/>
            <person name="Zhang H."/>
            <person name="Feng B."/>
            <person name="Zhu X."/>
            <person name="Liu R."/>
            <person name="Schnable J.C."/>
            <person name="Zhu J.-K."/>
            <person name="Zhang H."/>
        </authorList>
    </citation>
    <scope>NUCLEOTIDE SEQUENCE [LARGE SCALE GENOMIC DNA]</scope>
</reference>